<accession>D5VG45</accession>
<dbReference type="STRING" id="509190.Cseg_1561"/>
<keyword evidence="1" id="KW-0732">Signal</keyword>
<organism evidence="2 3">
    <name type="scientific">Caulobacter segnis (strain ATCC 21756 / DSM 7131 / JCM 7823 / NBRC 15250 / LMG 17158 / TK0059)</name>
    <name type="common">Mycoplana segnis</name>
    <dbReference type="NCBI Taxonomy" id="509190"/>
    <lineage>
        <taxon>Bacteria</taxon>
        <taxon>Pseudomonadati</taxon>
        <taxon>Pseudomonadota</taxon>
        <taxon>Alphaproteobacteria</taxon>
        <taxon>Caulobacterales</taxon>
        <taxon>Caulobacteraceae</taxon>
        <taxon>Caulobacter</taxon>
    </lineage>
</organism>
<evidence type="ECO:0000313" key="2">
    <source>
        <dbReference type="EMBL" id="ADG10048.1"/>
    </source>
</evidence>
<dbReference type="KEGG" id="cse:Cseg_1561"/>
<dbReference type="EMBL" id="CP002008">
    <property type="protein sequence ID" value="ADG10048.1"/>
    <property type="molecule type" value="Genomic_DNA"/>
</dbReference>
<gene>
    <name evidence="2" type="ordered locus">Cseg_1561</name>
</gene>
<name>D5VG45_CAUST</name>
<evidence type="ECO:0000256" key="1">
    <source>
        <dbReference type="SAM" id="SignalP"/>
    </source>
</evidence>
<evidence type="ECO:0000313" key="3">
    <source>
        <dbReference type="Proteomes" id="UP000002629"/>
    </source>
</evidence>
<dbReference type="AlphaFoldDB" id="D5VG45"/>
<dbReference type="HOGENOM" id="CLU_1007185_0_0_5"/>
<sequence>MSSPVQKPSVGALKRCGAAVLALCVGMGAADAALAGKQKDAPKVPQTSSEANTDNLGSAVVAPLRDINVVRSEIPDLLKKAVVDPYAPPKTGCAPLKAEIQQLDAVLGDDYDDPKDDNKDESLSRPVLGVVASTITDVIPMRGWVRRLTGAERHDQMVREAIKAGFVRRGYLKGLMNAGTCQGNRTVFVAAKAAPKPPLVAAEAVPVQVAAAPVPPPVPVQAPLAPFTTITRVATAARTPRASSRPQPRTKMLRSHCAPALAAWPQSSSSSTRSGL</sequence>
<protein>
    <submittedName>
        <fullName evidence="2">Uncharacterized protein</fullName>
    </submittedName>
</protein>
<proteinExistence type="predicted"/>
<feature type="chain" id="PRO_5003078279" evidence="1">
    <location>
        <begin position="33"/>
        <end position="276"/>
    </location>
</feature>
<feature type="signal peptide" evidence="1">
    <location>
        <begin position="1"/>
        <end position="32"/>
    </location>
</feature>
<dbReference type="RefSeq" id="WP_013078707.1">
    <property type="nucleotide sequence ID" value="NC_014100.1"/>
</dbReference>
<reference evidence="3" key="1">
    <citation type="journal article" date="2011" name="J. Bacteriol.">
        <title>Genome sequences of eight morphologically diverse alphaproteobacteria.</title>
        <authorList>
            <consortium name="US DOE Joint Genome Institute"/>
            <person name="Brown P.J."/>
            <person name="Kysela D.T."/>
            <person name="Buechlein A."/>
            <person name="Hemmerich C."/>
            <person name="Brun Y.V."/>
        </authorList>
    </citation>
    <scope>NUCLEOTIDE SEQUENCE [LARGE SCALE GENOMIC DNA]</scope>
    <source>
        <strain evidence="3">ATCC 21756 / DSM 7131 / JCM 7823 / NBRC 15250 / LMG 17158 / TK0059</strain>
    </source>
</reference>
<dbReference type="Proteomes" id="UP000002629">
    <property type="component" value="Chromosome"/>
</dbReference>